<dbReference type="SUPFAM" id="SSF47473">
    <property type="entry name" value="EF-hand"/>
    <property type="match status" value="1"/>
</dbReference>
<evidence type="ECO:0000256" key="6">
    <source>
        <dbReference type="ARBA" id="ARBA00022490"/>
    </source>
</evidence>
<evidence type="ECO:0000256" key="1">
    <source>
        <dbReference type="ARBA" id="ARBA00004170"/>
    </source>
</evidence>
<evidence type="ECO:0000259" key="12">
    <source>
        <dbReference type="PROSITE" id="PS50002"/>
    </source>
</evidence>
<dbReference type="PANTHER" id="PTHR46006">
    <property type="entry name" value="RHO GUANINE NUCLEOTIDE EXCHANGE FACTOR AT 64C, ISOFORM A"/>
    <property type="match status" value="1"/>
</dbReference>
<dbReference type="SMART" id="SM00246">
    <property type="entry name" value="WH2"/>
    <property type="match status" value="1"/>
</dbReference>
<dbReference type="SMART" id="SM00326">
    <property type="entry name" value="SH3"/>
    <property type="match status" value="2"/>
</dbReference>
<dbReference type="PROSITE" id="PS50002">
    <property type="entry name" value="SH3"/>
    <property type="match status" value="1"/>
</dbReference>
<evidence type="ECO:0000256" key="10">
    <source>
        <dbReference type="PROSITE-ProRule" id="PRU00192"/>
    </source>
</evidence>
<feature type="compositionally biased region" description="Basic and acidic residues" evidence="11">
    <location>
        <begin position="1407"/>
        <end position="1424"/>
    </location>
</feature>
<name>A0A9P3G4T4_9APHY</name>
<feature type="compositionally biased region" description="Low complexity" evidence="11">
    <location>
        <begin position="1517"/>
        <end position="1535"/>
    </location>
</feature>
<dbReference type="OrthoDB" id="1716625at2759"/>
<dbReference type="PROSITE" id="PS51082">
    <property type="entry name" value="WH2"/>
    <property type="match status" value="1"/>
</dbReference>
<feature type="compositionally biased region" description="Pro residues" evidence="11">
    <location>
        <begin position="1039"/>
        <end position="1049"/>
    </location>
</feature>
<evidence type="ECO:0000256" key="8">
    <source>
        <dbReference type="ARBA" id="ARBA00022737"/>
    </source>
</evidence>
<feature type="compositionally biased region" description="Acidic residues" evidence="11">
    <location>
        <begin position="971"/>
        <end position="991"/>
    </location>
</feature>
<dbReference type="PRINTS" id="PR01217">
    <property type="entry name" value="PRICHEXTENSN"/>
</dbReference>
<dbReference type="InterPro" id="IPR000219">
    <property type="entry name" value="DH_dom"/>
</dbReference>
<dbReference type="PROSITE" id="PS00741">
    <property type="entry name" value="DH_1"/>
    <property type="match status" value="1"/>
</dbReference>
<feature type="domain" description="DH" evidence="14">
    <location>
        <begin position="1607"/>
        <end position="1788"/>
    </location>
</feature>
<comment type="caution">
    <text evidence="18">The sequence shown here is derived from an EMBL/GenBank/DDBJ whole genome shotgun (WGS) entry which is preliminary data.</text>
</comment>
<evidence type="ECO:0000256" key="5">
    <source>
        <dbReference type="ARBA" id="ARBA00022443"/>
    </source>
</evidence>
<organism evidence="18 19">
    <name type="scientific">Phanerochaete sordida</name>
    <dbReference type="NCBI Taxonomy" id="48140"/>
    <lineage>
        <taxon>Eukaryota</taxon>
        <taxon>Fungi</taxon>
        <taxon>Dikarya</taxon>
        <taxon>Basidiomycota</taxon>
        <taxon>Agaricomycotina</taxon>
        <taxon>Agaricomycetes</taxon>
        <taxon>Polyporales</taxon>
        <taxon>Phanerochaetaceae</taxon>
        <taxon>Phanerochaete</taxon>
    </lineage>
</organism>
<dbReference type="EMBL" id="BPQB01000008">
    <property type="protein sequence ID" value="GJE88112.1"/>
    <property type="molecule type" value="Genomic_DNA"/>
</dbReference>
<feature type="region of interest" description="Disordered" evidence="11">
    <location>
        <begin position="1516"/>
        <end position="1537"/>
    </location>
</feature>
<protein>
    <recommendedName>
        <fullName evidence="3">Actin cytoskeleton-regulatory complex protein PAN1</fullName>
    </recommendedName>
    <alternativeName>
        <fullName evidence="4">Actin cytoskeleton-regulatory complex protein pan1</fullName>
    </alternativeName>
</protein>
<feature type="compositionally biased region" description="Basic residues" evidence="11">
    <location>
        <begin position="1444"/>
        <end position="1455"/>
    </location>
</feature>
<dbReference type="GO" id="GO:0010008">
    <property type="term" value="C:endosome membrane"/>
    <property type="evidence" value="ECO:0007669"/>
    <property type="project" value="UniProtKB-SubCell"/>
</dbReference>
<feature type="region of interest" description="Disordered" evidence="11">
    <location>
        <begin position="337"/>
        <end position="388"/>
    </location>
</feature>
<dbReference type="CDD" id="cd00052">
    <property type="entry name" value="EH"/>
    <property type="match status" value="1"/>
</dbReference>
<dbReference type="SUPFAM" id="SSF50729">
    <property type="entry name" value="PH domain-like"/>
    <property type="match status" value="1"/>
</dbReference>
<evidence type="ECO:0000256" key="3">
    <source>
        <dbReference type="ARBA" id="ARBA00015110"/>
    </source>
</evidence>
<evidence type="ECO:0000259" key="17">
    <source>
        <dbReference type="PROSITE" id="PS51082"/>
    </source>
</evidence>
<dbReference type="Pfam" id="PF00018">
    <property type="entry name" value="SH3_1"/>
    <property type="match status" value="2"/>
</dbReference>
<dbReference type="InterPro" id="IPR002048">
    <property type="entry name" value="EF_hand_dom"/>
</dbReference>
<evidence type="ECO:0000259" key="13">
    <source>
        <dbReference type="PROSITE" id="PS50003"/>
    </source>
</evidence>
<dbReference type="Pfam" id="PF00621">
    <property type="entry name" value="RhoGEF"/>
    <property type="match status" value="1"/>
</dbReference>
<feature type="compositionally biased region" description="Pro residues" evidence="11">
    <location>
        <begin position="929"/>
        <end position="958"/>
    </location>
</feature>
<evidence type="ECO:0000256" key="4">
    <source>
        <dbReference type="ARBA" id="ARBA00020728"/>
    </source>
</evidence>
<dbReference type="PROSITE" id="PS50003">
    <property type="entry name" value="PH_DOMAIN"/>
    <property type="match status" value="1"/>
</dbReference>
<dbReference type="InterPro" id="IPR036028">
    <property type="entry name" value="SH3-like_dom_sf"/>
</dbReference>
<dbReference type="InterPro" id="IPR011993">
    <property type="entry name" value="PH-like_dom_sf"/>
</dbReference>
<dbReference type="SMART" id="SM00233">
    <property type="entry name" value="PH"/>
    <property type="match status" value="1"/>
</dbReference>
<feature type="compositionally biased region" description="Pro residues" evidence="11">
    <location>
        <begin position="1057"/>
        <end position="1073"/>
    </location>
</feature>
<dbReference type="PROSITE" id="PS50031">
    <property type="entry name" value="EH"/>
    <property type="match status" value="1"/>
</dbReference>
<feature type="domain" description="EH" evidence="15">
    <location>
        <begin position="230"/>
        <end position="319"/>
    </location>
</feature>
<feature type="region of interest" description="Disordered" evidence="11">
    <location>
        <begin position="1"/>
        <end position="143"/>
    </location>
</feature>
<evidence type="ECO:0000259" key="15">
    <source>
        <dbReference type="PROSITE" id="PS50031"/>
    </source>
</evidence>
<dbReference type="Pfam" id="PF08226">
    <property type="entry name" value="DUF1720"/>
    <property type="match status" value="1"/>
</dbReference>
<feature type="compositionally biased region" description="Basic and acidic residues" evidence="11">
    <location>
        <begin position="802"/>
        <end position="843"/>
    </location>
</feature>
<keyword evidence="8" id="KW-0677">Repeat</keyword>
<dbReference type="CDD" id="cd00160">
    <property type="entry name" value="RhoGEF"/>
    <property type="match status" value="1"/>
</dbReference>
<dbReference type="GO" id="GO:0035556">
    <property type="term" value="P:intracellular signal transduction"/>
    <property type="evidence" value="ECO:0007669"/>
    <property type="project" value="InterPro"/>
</dbReference>
<dbReference type="InterPro" id="IPR001849">
    <property type="entry name" value="PH_domain"/>
</dbReference>
<dbReference type="GO" id="GO:0003779">
    <property type="term" value="F:actin binding"/>
    <property type="evidence" value="ECO:0007669"/>
    <property type="project" value="InterPro"/>
</dbReference>
<feature type="compositionally biased region" description="Low complexity" evidence="11">
    <location>
        <begin position="13"/>
        <end position="72"/>
    </location>
</feature>
<feature type="region of interest" description="Disordered" evidence="11">
    <location>
        <begin position="421"/>
        <end position="442"/>
    </location>
</feature>
<dbReference type="InterPro" id="IPR051480">
    <property type="entry name" value="Endocytic_GEF_Adapter"/>
</dbReference>
<feature type="compositionally biased region" description="Basic and acidic residues" evidence="11">
    <location>
        <begin position="678"/>
        <end position="720"/>
    </location>
</feature>
<evidence type="ECO:0000259" key="16">
    <source>
        <dbReference type="PROSITE" id="PS50222"/>
    </source>
</evidence>
<feature type="region of interest" description="Disordered" evidence="11">
    <location>
        <begin position="1339"/>
        <end position="1481"/>
    </location>
</feature>
<dbReference type="InterPro" id="IPR035899">
    <property type="entry name" value="DBL_dom_sf"/>
</dbReference>
<dbReference type="PANTHER" id="PTHR46006:SF6">
    <property type="entry name" value="INTERSECTIN-2 ISOFORM X1"/>
    <property type="match status" value="1"/>
</dbReference>
<dbReference type="PROSITE" id="PS50222">
    <property type="entry name" value="EF_HAND_2"/>
    <property type="match status" value="1"/>
</dbReference>
<dbReference type="GO" id="GO:0035025">
    <property type="term" value="P:positive regulation of Rho protein signal transduction"/>
    <property type="evidence" value="ECO:0007669"/>
    <property type="project" value="TreeGrafter"/>
</dbReference>
<feature type="compositionally biased region" description="Pro residues" evidence="11">
    <location>
        <begin position="622"/>
        <end position="632"/>
    </location>
</feature>
<reference evidence="18 19" key="1">
    <citation type="submission" date="2021-08" db="EMBL/GenBank/DDBJ databases">
        <title>Draft Genome Sequence of Phanerochaete sordida strain YK-624.</title>
        <authorList>
            <person name="Mori T."/>
            <person name="Dohra H."/>
            <person name="Suzuki T."/>
            <person name="Kawagishi H."/>
            <person name="Hirai H."/>
        </authorList>
    </citation>
    <scope>NUCLEOTIDE SEQUENCE [LARGE SCALE GENOMIC DNA]</scope>
    <source>
        <strain evidence="18 19">YK-624</strain>
    </source>
</reference>
<dbReference type="GO" id="GO:0030479">
    <property type="term" value="C:actin cortical patch"/>
    <property type="evidence" value="ECO:0007669"/>
    <property type="project" value="UniProtKB-SubCell"/>
</dbReference>
<dbReference type="SUPFAM" id="SSF50044">
    <property type="entry name" value="SH3-domain"/>
    <property type="match status" value="2"/>
</dbReference>
<evidence type="ECO:0000256" key="11">
    <source>
        <dbReference type="SAM" id="MobiDB-lite"/>
    </source>
</evidence>
<dbReference type="Proteomes" id="UP000703269">
    <property type="component" value="Unassembled WGS sequence"/>
</dbReference>
<accession>A0A9P3G4T4</accession>
<dbReference type="Gene3D" id="2.30.29.30">
    <property type="entry name" value="Pleckstrin-homology domain (PH domain)/Phosphotyrosine-binding domain (PTB)"/>
    <property type="match status" value="1"/>
</dbReference>
<feature type="compositionally biased region" description="Polar residues" evidence="11">
    <location>
        <begin position="1361"/>
        <end position="1373"/>
    </location>
</feature>
<dbReference type="SMART" id="SM00027">
    <property type="entry name" value="EH"/>
    <property type="match status" value="1"/>
</dbReference>
<dbReference type="Pfam" id="PF12763">
    <property type="entry name" value="EH"/>
    <property type="match status" value="1"/>
</dbReference>
<keyword evidence="19" id="KW-1185">Reference proteome</keyword>
<dbReference type="SUPFAM" id="SSF48065">
    <property type="entry name" value="DBL homology domain (DH-domain)"/>
    <property type="match status" value="1"/>
</dbReference>
<dbReference type="Gene3D" id="1.20.900.10">
    <property type="entry name" value="Dbl homology (DH) domain"/>
    <property type="match status" value="1"/>
</dbReference>
<keyword evidence="5 10" id="KW-0728">SH3 domain</keyword>
<feature type="compositionally biased region" description="Pro residues" evidence="11">
    <location>
        <begin position="727"/>
        <end position="777"/>
    </location>
</feature>
<feature type="compositionally biased region" description="Basic and acidic residues" evidence="11">
    <location>
        <begin position="641"/>
        <end position="659"/>
    </location>
</feature>
<comment type="subcellular location">
    <subcellularLocation>
        <location evidence="2">Cytoplasm</location>
    </subcellularLocation>
    <subcellularLocation>
        <location evidence="1">Membrane</location>
        <topology evidence="1">Peripheral membrane protein</topology>
    </subcellularLocation>
</comment>
<keyword evidence="7" id="KW-0254">Endocytosis</keyword>
<dbReference type="InterPro" id="IPR011992">
    <property type="entry name" value="EF-hand-dom_pair"/>
</dbReference>
<feature type="domain" description="EF-hand" evidence="16">
    <location>
        <begin position="263"/>
        <end position="298"/>
    </location>
</feature>
<dbReference type="Pfam" id="PF16652">
    <property type="entry name" value="PH_13"/>
    <property type="match status" value="1"/>
</dbReference>
<keyword evidence="6" id="KW-0963">Cytoplasm</keyword>
<dbReference type="InterPro" id="IPR001331">
    <property type="entry name" value="GDS_CDC24_CS"/>
</dbReference>
<dbReference type="GO" id="GO:0005085">
    <property type="term" value="F:guanyl-nucleotide exchange factor activity"/>
    <property type="evidence" value="ECO:0007669"/>
    <property type="project" value="InterPro"/>
</dbReference>
<dbReference type="InterPro" id="IPR003124">
    <property type="entry name" value="WH2_dom"/>
</dbReference>
<dbReference type="Gene3D" id="1.10.238.10">
    <property type="entry name" value="EF-hand"/>
    <property type="match status" value="1"/>
</dbReference>
<proteinExistence type="predicted"/>
<feature type="compositionally biased region" description="Acidic residues" evidence="11">
    <location>
        <begin position="1376"/>
        <end position="1406"/>
    </location>
</feature>
<feature type="compositionally biased region" description="Polar residues" evidence="11">
    <location>
        <begin position="666"/>
        <end position="676"/>
    </location>
</feature>
<gene>
    <name evidence="18" type="ORF">PsYK624_041950</name>
</gene>
<feature type="domain" description="WH2" evidence="17">
    <location>
        <begin position="1084"/>
        <end position="1101"/>
    </location>
</feature>
<feature type="domain" description="PH" evidence="13">
    <location>
        <begin position="1825"/>
        <end position="1919"/>
    </location>
</feature>
<dbReference type="PROSITE" id="PS50010">
    <property type="entry name" value="DH_2"/>
    <property type="match status" value="1"/>
</dbReference>
<sequence length="1936" mass="213676">MAQWGQGFQVPLQTGFNPQQQPQFQPGLQQGFQPGIAPQPTGFPGQRPPGFQQPQPTGFPGGQQPQPTGFGMQPPPLLPQQTGFQPLRAQPTGFQPNNFQQRAPPPPPPVPPMPQQFQQNPQPAGFLGVQNPTRSFLSPSPGPLTAQPTGFAGGLQPLVPQVTGFVDPRLQMMSSTFLPANTSSPYNAAGLPQLQQPQGGFSLQQSFQQHNQQQGRNTAPKIPWALSKAEKKSYDQIFRAWDTRGEGFINGQTALEVFGQSGLDKNDLAKIWALADADNRGKLNLAEFHVAMGLIYRRLNGNDIPDELPPELVPLSHRDLGNSVDFLKDILKNDTRARSPAVDGPVSKLKERSFNSSSAPGAGGRQDATVYKYNDDTPAGGFYQPRSRHVDRAAIRTASENNSPSSDLSDIKRQLENTSKMLDRSAAENAAKTAEDEELEREMEDMRYRVKRLQEDLDYVSKGPRSSRKDEERRNLERELLEIMHERIPELERRIEDREERKKREEREWARERDRRNDRFGRYDDRDRDDRYSSSRYDDRDRDRDRDYRSSYDDRDRDRDRDYDRDRDRDFDKYRDRDFDRDRPYSRNRDREYGRDRPRSPPAAVRSPPPPPPAASTNSINRPPPAPAPTASPAPALKQMTPEERKAHARAEAQKRIQERMAALGLSTSTPSTPKVDTSVEERLAKEKAEAEEKAKAAEREAEERERLRQERLQGERALKEGSSPTTPAPPAVASPPAAPAPPAVTPTPSRPAAPPAPKPRAPAPPPPRKAAAPRPPVATRMPSAPAPPPAPAEPEVDPEEEAIRAREAALRRAREERLERLRKLEEEEAEAARRLEEEERARRSAITSPPPPPAPVLSTPVAPPPPPPAPPVSAPPPPPAPPVSPPVDKTKNNPFSRMMREGSTPASTPGAAANGGTNPFFKPQSTPTSPPAAPAAPLAPPPRAPSAPPPSKSPAPPAVKTSYHTAPADSESDWDDVQEKEDDDDSDDELDSSRDQRNKLAQQLFGSILPPSRPQSAAPGASVPSQPSTPTPTTFAAPAPPPPPPSAPPAAMSGGIPPPPPPPGPPAPPAPAAPIAAPAPTGDRSALLSAIQGGARLRKAQTNDRSAAPVSGKVLGDTAPPEHINAAPRAPSPPAMTPAMEQTGSSRSNRDSVGWFAGLAADQAGQSTPMHERMESMAEEEEPEQHAAVPQIQVQAEPAHEPAQDSDPMQDIDMATEYRVRSLYAYEGQRAEDLSFGENLILTAHPSKSGAEWWYGTLVRDGKSGFFPKTYVDRFDTIKAKALYSYEGTNADELPFAEGDELNIVDRSDADWWKAEQSGVVFIVPAAYLEAVEVSSPITPRPHESAGETATIEQPRQDPSRLSAQPDTLSIHSETEEDESSDWDSDDGESFMETESSDNEEQESTEEQRKEEREARELERQRVLEAAGLAIIKSDDRKPPPRPARKRSTRKRRPAPAVPEHRRHSSAASKELPTIPASESLRLDDAYERYEAYRQASPNLNRLSTVSVDSVNSMTASPSFASSVPRSPSAASATSEHEGRASGFLHFFGRKTPANDGEERVRPVISGPILQEKEPGTPAIESDFGTSWASLVDKSALEEIPTKERKRQEAIFEFITTEAAYVRDLQLIVEVFYTNLIPLLDQKATTVIFANVEDILLTNTTFLSSLEARQKDCRLYIDRIGDILKANISNMGVYTEYCVNQAYAIKVLQSIRESNPDVSACLQRLRDDPTVRSLDLSSYLLVPMQRITRYPLLIKQILHYSESSDERKQVEASLEIAEKILGHINETIRELEGKERLRQISHNLWIGEGRLDLTAPTRTMGSRKLLREGLLLKAKSGRRLRGFLCSDILVLTDESAKALYRTPIPLSEAQVREVPGARDDLSFQLVLAYPRGGDKINLKAMSARDCQLWMQAIEKASHQARQAEMRHAKRRQTAY</sequence>
<evidence type="ECO:0000259" key="14">
    <source>
        <dbReference type="PROSITE" id="PS50010"/>
    </source>
</evidence>
<feature type="domain" description="SH3" evidence="12">
    <location>
        <begin position="1276"/>
        <end position="1335"/>
    </location>
</feature>
<evidence type="ECO:0000313" key="18">
    <source>
        <dbReference type="EMBL" id="GJE88112.1"/>
    </source>
</evidence>
<dbReference type="CDD" id="cd00174">
    <property type="entry name" value="SH3"/>
    <property type="match status" value="2"/>
</dbReference>
<feature type="compositionally biased region" description="Basic and acidic residues" evidence="11">
    <location>
        <begin position="491"/>
        <end position="599"/>
    </location>
</feature>
<evidence type="ECO:0000256" key="7">
    <source>
        <dbReference type="ARBA" id="ARBA00022583"/>
    </source>
</evidence>
<evidence type="ECO:0000313" key="19">
    <source>
        <dbReference type="Proteomes" id="UP000703269"/>
    </source>
</evidence>
<evidence type="ECO:0000256" key="2">
    <source>
        <dbReference type="ARBA" id="ARBA00004496"/>
    </source>
</evidence>
<dbReference type="GO" id="GO:0005886">
    <property type="term" value="C:plasma membrane"/>
    <property type="evidence" value="ECO:0007669"/>
    <property type="project" value="UniProtKB-SubCell"/>
</dbReference>
<feature type="compositionally biased region" description="Low complexity" evidence="11">
    <location>
        <begin position="1074"/>
        <end position="1083"/>
    </location>
</feature>
<dbReference type="InterPro" id="IPR001452">
    <property type="entry name" value="SH3_domain"/>
</dbReference>
<dbReference type="GO" id="GO:0005509">
    <property type="term" value="F:calcium ion binding"/>
    <property type="evidence" value="ECO:0007669"/>
    <property type="project" value="InterPro"/>
</dbReference>
<dbReference type="InterPro" id="IPR013182">
    <property type="entry name" value="DUF1720"/>
</dbReference>
<evidence type="ECO:0000256" key="9">
    <source>
        <dbReference type="ARBA" id="ARBA00023136"/>
    </source>
</evidence>
<dbReference type="SMART" id="SM00325">
    <property type="entry name" value="RhoGEF"/>
    <property type="match status" value="1"/>
</dbReference>
<feature type="compositionally biased region" description="Pro residues" evidence="11">
    <location>
        <begin position="849"/>
        <end position="886"/>
    </location>
</feature>
<dbReference type="GO" id="GO:0006897">
    <property type="term" value="P:endocytosis"/>
    <property type="evidence" value="ECO:0007669"/>
    <property type="project" value="UniProtKB-KW"/>
</dbReference>
<dbReference type="Pfam" id="PF02205">
    <property type="entry name" value="WH2"/>
    <property type="match status" value="1"/>
</dbReference>
<feature type="compositionally biased region" description="Low complexity" evidence="11">
    <location>
        <begin position="1025"/>
        <end position="1038"/>
    </location>
</feature>
<feature type="region of interest" description="Disordered" evidence="11">
    <location>
        <begin position="491"/>
        <end position="1189"/>
    </location>
</feature>
<feature type="compositionally biased region" description="Pro residues" evidence="11">
    <location>
        <begin position="103"/>
        <end position="114"/>
    </location>
</feature>
<dbReference type="InterPro" id="IPR000261">
    <property type="entry name" value="EH_dom"/>
</dbReference>
<keyword evidence="9" id="KW-0472">Membrane</keyword>
<dbReference type="Gene3D" id="2.30.30.40">
    <property type="entry name" value="SH3 Domains"/>
    <property type="match status" value="2"/>
</dbReference>